<dbReference type="AlphaFoldDB" id="M7ZEB4"/>
<dbReference type="InterPro" id="IPR015425">
    <property type="entry name" value="FH2_Formin"/>
</dbReference>
<dbReference type="InterPro" id="IPR042201">
    <property type="entry name" value="FH2_Formin_sf"/>
</dbReference>
<dbReference type="Gene3D" id="1.20.58.2220">
    <property type="entry name" value="Formin, FH2 domain"/>
    <property type="match status" value="1"/>
</dbReference>
<evidence type="ECO:0000256" key="2">
    <source>
        <dbReference type="RuleBase" id="RU361260"/>
    </source>
</evidence>
<dbReference type="OMA" id="VPRIEPK"/>
<evidence type="ECO:0000313" key="3">
    <source>
        <dbReference type="EMBL" id="EMS58417.1"/>
    </source>
</evidence>
<dbReference type="eggNOG" id="KOG1922">
    <property type="taxonomic scope" value="Eukaryota"/>
</dbReference>
<reference evidence="3" key="1">
    <citation type="journal article" date="2013" name="Nature">
        <title>Draft genome of the wheat A-genome progenitor Triticum urartu.</title>
        <authorList>
            <person name="Ling H.Q."/>
            <person name="Zhao S."/>
            <person name="Liu D."/>
            <person name="Wang J."/>
            <person name="Sun H."/>
            <person name="Zhang C."/>
            <person name="Fan H."/>
            <person name="Li D."/>
            <person name="Dong L."/>
            <person name="Tao Y."/>
            <person name="Gao C."/>
            <person name="Wu H."/>
            <person name="Li Y."/>
            <person name="Cui Y."/>
            <person name="Guo X."/>
            <person name="Zheng S."/>
            <person name="Wang B."/>
            <person name="Yu K."/>
            <person name="Liang Q."/>
            <person name="Yang W."/>
            <person name="Lou X."/>
            <person name="Chen J."/>
            <person name="Feng M."/>
            <person name="Jian J."/>
            <person name="Zhang X."/>
            <person name="Luo G."/>
            <person name="Jiang Y."/>
            <person name="Liu J."/>
            <person name="Wang Z."/>
            <person name="Sha Y."/>
            <person name="Zhang B."/>
            <person name="Wu H."/>
            <person name="Tang D."/>
            <person name="Shen Q."/>
            <person name="Xue P."/>
            <person name="Zou S."/>
            <person name="Wang X."/>
            <person name="Liu X."/>
            <person name="Wang F."/>
            <person name="Yang Y."/>
            <person name="An X."/>
            <person name="Dong Z."/>
            <person name="Zhang K."/>
            <person name="Zhang X."/>
            <person name="Luo M.C."/>
            <person name="Dvorak J."/>
            <person name="Tong Y."/>
            <person name="Wang J."/>
            <person name="Yang H."/>
            <person name="Li Z."/>
            <person name="Wang D."/>
            <person name="Zhang A."/>
            <person name="Wang J."/>
        </authorList>
    </citation>
    <scope>NUCLEOTIDE SEQUENCE</scope>
</reference>
<protein>
    <recommendedName>
        <fullName evidence="2">Formin-like protein</fullName>
    </recommendedName>
</protein>
<dbReference type="InterPro" id="IPR051144">
    <property type="entry name" value="Formin_homology_domain"/>
</dbReference>
<name>M7ZEB4_TRIUA</name>
<proteinExistence type="inferred from homology"/>
<dbReference type="EMBL" id="KD132964">
    <property type="protein sequence ID" value="EMS58417.1"/>
    <property type="molecule type" value="Genomic_DNA"/>
</dbReference>
<comment type="similarity">
    <text evidence="1">Belongs to the formin-like family. Class-II subfamily.</text>
</comment>
<organism evidence="3">
    <name type="scientific">Triticum urartu</name>
    <name type="common">Red wild einkorn</name>
    <name type="synonym">Crithodium urartu</name>
    <dbReference type="NCBI Taxonomy" id="4572"/>
    <lineage>
        <taxon>Eukaryota</taxon>
        <taxon>Viridiplantae</taxon>
        <taxon>Streptophyta</taxon>
        <taxon>Embryophyta</taxon>
        <taxon>Tracheophyta</taxon>
        <taxon>Spermatophyta</taxon>
        <taxon>Magnoliopsida</taxon>
        <taxon>Liliopsida</taxon>
        <taxon>Poales</taxon>
        <taxon>Poaceae</taxon>
        <taxon>BOP clade</taxon>
        <taxon>Pooideae</taxon>
        <taxon>Triticodae</taxon>
        <taxon>Triticeae</taxon>
        <taxon>Triticinae</taxon>
        <taxon>Triticum</taxon>
    </lineage>
</organism>
<sequence length="406" mass="46093">MGLGHLDQQYMATHSTILDADQVENLIKFCPTKEEMELLKNFTGDKETLGKCEQFFLELMKVPRIESKFRIFAFKIQFQTQIRDVRKNLLTVASACEELRGSEKLKVIMKNILLIGNTLNEGTPRGQAVGFRLDSILKLVETRATSSRTTLMHFLCKNVRIYLHDLSNDVWSCIWGQKIVQGKSPELLDFHEDLVSLEAASKLQLKALAEEQQAVVKGLEKVEQELTASESDGPVSDVFRKTLKEFLDDSGADVRALSALYADVGRSADALSLYFGEDPAKYPFEQVASTLLTFVGLFRKAHEENLKQIEAQRKKALKEAEKEASQDRTPVKLKDGNFFLSRRPLPAMQIFRRLDCRQMHDFLGDISCLQDKSCFRFVAKSCIEVLVHEPCLERAKYAVCSPDQLK</sequence>
<gene>
    <name evidence="3" type="ORF">TRIUR3_26520</name>
</gene>
<accession>M7ZEB4</accession>
<dbReference type="PANTHER" id="PTHR45733:SF9">
    <property type="entry name" value="FORMIN-LIKE PROTEIN 12"/>
    <property type="match status" value="1"/>
</dbReference>
<dbReference type="PROSITE" id="PS51444">
    <property type="entry name" value="FH2"/>
    <property type="match status" value="1"/>
</dbReference>
<dbReference type="STRING" id="4572.M7ZEB4"/>
<dbReference type="PANTHER" id="PTHR45733">
    <property type="entry name" value="FORMIN-J"/>
    <property type="match status" value="1"/>
</dbReference>
<evidence type="ECO:0000256" key="1">
    <source>
        <dbReference type="ARBA" id="ARBA00006468"/>
    </source>
</evidence>
<dbReference type="SUPFAM" id="SSF101447">
    <property type="entry name" value="Formin homology 2 domain (FH2 domain)"/>
    <property type="match status" value="1"/>
</dbReference>
<dbReference type="Pfam" id="PF02181">
    <property type="entry name" value="FH2"/>
    <property type="match status" value="1"/>
</dbReference>
<dbReference type="SMART" id="SM00498">
    <property type="entry name" value="FH2"/>
    <property type="match status" value="1"/>
</dbReference>